<dbReference type="GO" id="GO:0019432">
    <property type="term" value="P:triglyceride biosynthetic process"/>
    <property type="evidence" value="ECO:0007669"/>
    <property type="project" value="TreeGrafter"/>
</dbReference>
<dbReference type="Proteomes" id="UP001202328">
    <property type="component" value="Unassembled WGS sequence"/>
</dbReference>
<evidence type="ECO:0000256" key="1">
    <source>
        <dbReference type="SAM" id="MobiDB-lite"/>
    </source>
</evidence>
<name>A0AAD4TJI3_9MAGN</name>
<sequence>MGSHYNNEANRDGETSPPVSPLSQSFNSSNVSFIVHVIFELETPITELETLDFLRTHLLPVNTRFSSIMERNKNGVLRWKRVGISVEDHLIVPTFPDGLTRKGYDELLREYLSKIGCKNFSQYNGFLLHCRFFLTDLKEKATHFEPQGSGFIQGYGYLVDLFDASIKRAQIVSMYYCLCDSTNEWVALD</sequence>
<dbReference type="GO" id="GO:0005886">
    <property type="term" value="C:plasma membrane"/>
    <property type="evidence" value="ECO:0007669"/>
    <property type="project" value="TreeGrafter"/>
</dbReference>
<evidence type="ECO:0000313" key="3">
    <source>
        <dbReference type="Proteomes" id="UP001202328"/>
    </source>
</evidence>
<protein>
    <submittedName>
        <fullName evidence="2">Uncharacterized protein</fullName>
    </submittedName>
</protein>
<dbReference type="PANTHER" id="PTHR31650">
    <property type="entry name" value="O-ACYLTRANSFERASE (WSD1-LIKE) FAMILY PROTEIN"/>
    <property type="match status" value="1"/>
</dbReference>
<proteinExistence type="predicted"/>
<comment type="caution">
    <text evidence="2">The sequence shown here is derived from an EMBL/GenBank/DDBJ whole genome shotgun (WGS) entry which is preliminary data.</text>
</comment>
<organism evidence="2 3">
    <name type="scientific">Papaver atlanticum</name>
    <dbReference type="NCBI Taxonomy" id="357466"/>
    <lineage>
        <taxon>Eukaryota</taxon>
        <taxon>Viridiplantae</taxon>
        <taxon>Streptophyta</taxon>
        <taxon>Embryophyta</taxon>
        <taxon>Tracheophyta</taxon>
        <taxon>Spermatophyta</taxon>
        <taxon>Magnoliopsida</taxon>
        <taxon>Ranunculales</taxon>
        <taxon>Papaveraceae</taxon>
        <taxon>Papaveroideae</taxon>
        <taxon>Papaver</taxon>
    </lineage>
</organism>
<reference evidence="2" key="1">
    <citation type="submission" date="2022-04" db="EMBL/GenBank/DDBJ databases">
        <title>A functionally conserved STORR gene fusion in Papaver species that diverged 16.8 million years ago.</title>
        <authorList>
            <person name="Catania T."/>
        </authorList>
    </citation>
    <scope>NUCLEOTIDE SEQUENCE</scope>
    <source>
        <strain evidence="2">S-188037</strain>
    </source>
</reference>
<dbReference type="AlphaFoldDB" id="A0AAD4TJI3"/>
<dbReference type="GO" id="GO:0008374">
    <property type="term" value="F:O-acyltransferase activity"/>
    <property type="evidence" value="ECO:0007669"/>
    <property type="project" value="InterPro"/>
</dbReference>
<dbReference type="EMBL" id="JAJJMB010000025">
    <property type="protein sequence ID" value="KAI3963675.1"/>
    <property type="molecule type" value="Genomic_DNA"/>
</dbReference>
<dbReference type="InterPro" id="IPR045034">
    <property type="entry name" value="O-acyltransferase_WSD1-like"/>
</dbReference>
<accession>A0AAD4TJI3</accession>
<keyword evidence="3" id="KW-1185">Reference proteome</keyword>
<gene>
    <name evidence="2" type="ORF">MKW98_021915</name>
</gene>
<evidence type="ECO:0000313" key="2">
    <source>
        <dbReference type="EMBL" id="KAI3963675.1"/>
    </source>
</evidence>
<dbReference type="PANTHER" id="PTHR31650:SF34">
    <property type="entry name" value="O-ACYLTRANSFERASE WSD1-LIKE ISOFORM X1"/>
    <property type="match status" value="1"/>
</dbReference>
<feature type="region of interest" description="Disordered" evidence="1">
    <location>
        <begin position="1"/>
        <end position="23"/>
    </location>
</feature>